<protein>
    <submittedName>
        <fullName evidence="2">Uncharacterized protein</fullName>
    </submittedName>
</protein>
<comment type="caution">
    <text evidence="2">The sequence shown here is derived from an EMBL/GenBank/DDBJ whole genome shotgun (WGS) entry which is preliminary data.</text>
</comment>
<dbReference type="Proteomes" id="UP000654918">
    <property type="component" value="Unassembled WGS sequence"/>
</dbReference>
<dbReference type="EMBL" id="WIGO01000002">
    <property type="protein sequence ID" value="KAF6841635.1"/>
    <property type="molecule type" value="Genomic_DNA"/>
</dbReference>
<feature type="region of interest" description="Disordered" evidence="1">
    <location>
        <begin position="1"/>
        <end position="53"/>
    </location>
</feature>
<sequence length="155" mass="16730">MTVLPRDHTFRAHQPDERDLGPDGGDGTTGAERWEQADSGGTEATRAKTVVPPHSLGASVDAYAAAGRRTPAASRSLPEPVWAVIGLWWILRRSPPSSRPPSPTRVACFPWTPIRHGRTSAVMGRLSTSEAVSLSSPKHRDRTVTHPVANGIMVR</sequence>
<evidence type="ECO:0000313" key="2">
    <source>
        <dbReference type="EMBL" id="KAF6841635.1"/>
    </source>
</evidence>
<keyword evidence="3" id="KW-1185">Reference proteome</keyword>
<name>A0A8H6U6E4_9PEZI</name>
<gene>
    <name evidence="2" type="ORF">CPLU01_00307</name>
</gene>
<evidence type="ECO:0000256" key="1">
    <source>
        <dbReference type="SAM" id="MobiDB-lite"/>
    </source>
</evidence>
<reference evidence="2" key="1">
    <citation type="journal article" date="2020" name="Phytopathology">
        <title>Genome Sequence Resources of Colletotrichum truncatum, C. plurivorum, C. musicola, and C. sojae: Four Species Pathogenic to Soybean (Glycine max).</title>
        <authorList>
            <person name="Rogerio F."/>
            <person name="Boufleur T.R."/>
            <person name="Ciampi-Guillardi M."/>
            <person name="Sukno S.A."/>
            <person name="Thon M.R."/>
            <person name="Massola Junior N.S."/>
            <person name="Baroncelli R."/>
        </authorList>
    </citation>
    <scope>NUCLEOTIDE SEQUENCE</scope>
    <source>
        <strain evidence="2">LFN00145</strain>
    </source>
</reference>
<evidence type="ECO:0000313" key="3">
    <source>
        <dbReference type="Proteomes" id="UP000654918"/>
    </source>
</evidence>
<organism evidence="2 3">
    <name type="scientific">Colletotrichum plurivorum</name>
    <dbReference type="NCBI Taxonomy" id="2175906"/>
    <lineage>
        <taxon>Eukaryota</taxon>
        <taxon>Fungi</taxon>
        <taxon>Dikarya</taxon>
        <taxon>Ascomycota</taxon>
        <taxon>Pezizomycotina</taxon>
        <taxon>Sordariomycetes</taxon>
        <taxon>Hypocreomycetidae</taxon>
        <taxon>Glomerellales</taxon>
        <taxon>Glomerellaceae</taxon>
        <taxon>Colletotrichum</taxon>
        <taxon>Colletotrichum orchidearum species complex</taxon>
    </lineage>
</organism>
<proteinExistence type="predicted"/>
<feature type="compositionally biased region" description="Basic and acidic residues" evidence="1">
    <location>
        <begin position="1"/>
        <end position="21"/>
    </location>
</feature>
<accession>A0A8H6U6E4</accession>
<dbReference type="AlphaFoldDB" id="A0A8H6U6E4"/>